<feature type="region of interest" description="Disordered" evidence="1">
    <location>
        <begin position="134"/>
        <end position="156"/>
    </location>
</feature>
<evidence type="ECO:0000313" key="3">
    <source>
        <dbReference type="Proteomes" id="UP000298493"/>
    </source>
</evidence>
<feature type="compositionally biased region" description="Basic and acidic residues" evidence="1">
    <location>
        <begin position="197"/>
        <end position="245"/>
    </location>
</feature>
<gene>
    <name evidence="2" type="ORF">E6O75_ATG11551</name>
</gene>
<evidence type="ECO:0000256" key="1">
    <source>
        <dbReference type="SAM" id="MobiDB-lite"/>
    </source>
</evidence>
<dbReference type="EMBL" id="SNSC02000018">
    <property type="protein sequence ID" value="TID16433.1"/>
    <property type="molecule type" value="Genomic_DNA"/>
</dbReference>
<proteinExistence type="predicted"/>
<name>A0A4Z1P3Y2_9PEZI</name>
<organism evidence="2 3">
    <name type="scientific">Venturia nashicola</name>
    <dbReference type="NCBI Taxonomy" id="86259"/>
    <lineage>
        <taxon>Eukaryota</taxon>
        <taxon>Fungi</taxon>
        <taxon>Dikarya</taxon>
        <taxon>Ascomycota</taxon>
        <taxon>Pezizomycotina</taxon>
        <taxon>Dothideomycetes</taxon>
        <taxon>Pleosporomycetidae</taxon>
        <taxon>Venturiales</taxon>
        <taxon>Venturiaceae</taxon>
        <taxon>Venturia</taxon>
    </lineage>
</organism>
<feature type="compositionally biased region" description="Polar residues" evidence="1">
    <location>
        <begin position="18"/>
        <end position="31"/>
    </location>
</feature>
<sequence>MVNGMLYQCELFAEEPQQAPSFSPLDSQPATATDAMEASNENHRHSGTVLRLRDQLRHLLSGLHSHKFWSLQTKISSRKPPYNYQSPPPPAHFFRSNSRALVLQLGLNSSIGRIPNIQINELHDQDDPYIARGINSTKHSGLSEAPGKTRSRKGISMTPSDFTMVSIWDMPAEHEHIYYNRQSTFTKAETVLSNDGYRGDAERNRAERRRMQQREEREEEAREHEEELENDGMKKGLEMAKREGR</sequence>
<dbReference type="Proteomes" id="UP000298493">
    <property type="component" value="Unassembled WGS sequence"/>
</dbReference>
<feature type="region of interest" description="Disordered" evidence="1">
    <location>
        <begin position="196"/>
        <end position="245"/>
    </location>
</feature>
<reference evidence="2 3" key="1">
    <citation type="submission" date="2019-04" db="EMBL/GenBank/DDBJ databases">
        <title>High contiguity whole genome sequence and gene annotation resource for two Venturia nashicola isolates.</title>
        <authorList>
            <person name="Prokchorchik M."/>
            <person name="Won K."/>
            <person name="Lee Y."/>
            <person name="Choi E.D."/>
            <person name="Segonzac C."/>
            <person name="Sohn K.H."/>
        </authorList>
    </citation>
    <scope>NUCLEOTIDE SEQUENCE [LARGE SCALE GENOMIC DNA]</scope>
    <source>
        <strain evidence="2 3">PRI2</strain>
    </source>
</reference>
<feature type="region of interest" description="Disordered" evidence="1">
    <location>
        <begin position="17"/>
        <end position="46"/>
    </location>
</feature>
<evidence type="ECO:0000313" key="2">
    <source>
        <dbReference type="EMBL" id="TID16433.1"/>
    </source>
</evidence>
<comment type="caution">
    <text evidence="2">The sequence shown here is derived from an EMBL/GenBank/DDBJ whole genome shotgun (WGS) entry which is preliminary data.</text>
</comment>
<dbReference type="AlphaFoldDB" id="A0A4Z1P3Y2"/>
<accession>A0A4Z1P3Y2</accession>
<protein>
    <submittedName>
        <fullName evidence="2">Uncharacterized protein</fullName>
    </submittedName>
</protein>
<keyword evidence="3" id="KW-1185">Reference proteome</keyword>